<reference evidence="11 12" key="1">
    <citation type="submission" date="2018-05" db="EMBL/GenBank/DDBJ databases">
        <title>Genome Sequence of an Efficient Indole-Degrading Bacterium, Alcaligenes sp.YBY.</title>
        <authorList>
            <person name="Yang B."/>
        </authorList>
    </citation>
    <scope>NUCLEOTIDE SEQUENCE [LARGE SCALE GENOMIC DNA]</scope>
    <source>
        <strain evidence="11 12">YBY</strain>
    </source>
</reference>
<evidence type="ECO:0000256" key="3">
    <source>
        <dbReference type="ARBA" id="ARBA00022448"/>
    </source>
</evidence>
<feature type="transmembrane region" description="Helical" evidence="9">
    <location>
        <begin position="248"/>
        <end position="265"/>
    </location>
</feature>
<dbReference type="InterPro" id="IPR005828">
    <property type="entry name" value="MFS_sugar_transport-like"/>
</dbReference>
<evidence type="ECO:0000256" key="9">
    <source>
        <dbReference type="SAM" id="Phobius"/>
    </source>
</evidence>
<gene>
    <name evidence="11" type="ORF">DF183_08120</name>
</gene>
<dbReference type="EMBL" id="QEXO01000002">
    <property type="protein sequence ID" value="PWE14667.1"/>
    <property type="molecule type" value="Genomic_DNA"/>
</dbReference>
<dbReference type="GO" id="GO:0015293">
    <property type="term" value="F:symporter activity"/>
    <property type="evidence" value="ECO:0007669"/>
    <property type="project" value="UniProtKB-KW"/>
</dbReference>
<accession>A0A2U2BL30</accession>
<feature type="transmembrane region" description="Helical" evidence="9">
    <location>
        <begin position="193"/>
        <end position="212"/>
    </location>
</feature>
<comment type="similarity">
    <text evidence="2">Belongs to the major facilitator superfamily. Metabolite:H+ Symporter (MHS) family (TC 2.A.1.6) family.</text>
</comment>
<dbReference type="InterPro" id="IPR020846">
    <property type="entry name" value="MFS_dom"/>
</dbReference>
<dbReference type="GO" id="GO:0005886">
    <property type="term" value="C:plasma membrane"/>
    <property type="evidence" value="ECO:0007669"/>
    <property type="project" value="UniProtKB-SubCell"/>
</dbReference>
<dbReference type="STRING" id="511.UZ73_07020"/>
<keyword evidence="8 9" id="KW-0472">Membrane</keyword>
<evidence type="ECO:0000256" key="2">
    <source>
        <dbReference type="ARBA" id="ARBA00008240"/>
    </source>
</evidence>
<evidence type="ECO:0000313" key="11">
    <source>
        <dbReference type="EMBL" id="PWE14667.1"/>
    </source>
</evidence>
<evidence type="ECO:0000256" key="8">
    <source>
        <dbReference type="ARBA" id="ARBA00023136"/>
    </source>
</evidence>
<keyword evidence="4" id="KW-1003">Cell membrane</keyword>
<dbReference type="InterPro" id="IPR036259">
    <property type="entry name" value="MFS_trans_sf"/>
</dbReference>
<dbReference type="PROSITE" id="PS00216">
    <property type="entry name" value="SUGAR_TRANSPORT_1"/>
    <property type="match status" value="1"/>
</dbReference>
<dbReference type="InterPro" id="IPR005829">
    <property type="entry name" value="Sugar_transporter_CS"/>
</dbReference>
<dbReference type="Pfam" id="PF00083">
    <property type="entry name" value="Sugar_tr"/>
    <property type="match status" value="1"/>
</dbReference>
<dbReference type="PROSITE" id="PS00217">
    <property type="entry name" value="SUGAR_TRANSPORT_2"/>
    <property type="match status" value="1"/>
</dbReference>
<proteinExistence type="inferred from homology"/>
<keyword evidence="3" id="KW-0813">Transport</keyword>
<keyword evidence="5 9" id="KW-0812">Transmembrane</keyword>
<evidence type="ECO:0000259" key="10">
    <source>
        <dbReference type="PROSITE" id="PS50850"/>
    </source>
</evidence>
<feature type="transmembrane region" description="Helical" evidence="9">
    <location>
        <begin position="21"/>
        <end position="46"/>
    </location>
</feature>
<feature type="transmembrane region" description="Helical" evidence="9">
    <location>
        <begin position="58"/>
        <end position="81"/>
    </location>
</feature>
<feature type="transmembrane region" description="Helical" evidence="9">
    <location>
        <begin position="380"/>
        <end position="400"/>
    </location>
</feature>
<evidence type="ECO:0000256" key="4">
    <source>
        <dbReference type="ARBA" id="ARBA00022475"/>
    </source>
</evidence>
<feature type="transmembrane region" description="Helical" evidence="9">
    <location>
        <begin position="117"/>
        <end position="138"/>
    </location>
</feature>
<evidence type="ECO:0000256" key="5">
    <source>
        <dbReference type="ARBA" id="ARBA00022692"/>
    </source>
</evidence>
<sequence>MQRESTVAESEHTDTGHIKKVMMGSAAGTIVEWFDFALFGYMAVYIAQNFFPSEDKMAGLLATFAVFLVSFIVRPLGGIYFGRLGDRIGRKKILALTVLLMSGSTAAIGLIPTYDSIGIWAPVLLIIIRCIQGLSAGGEYTGATIYTVEHSPMNKRNSYAWAMSGATYFAFALAAGISAGLAAIVGTEAMGDWGWRTIFLLAIPMGIVAFFIRDHLAESPEFQQMRAEKKGQLSYSASQVFKAEGSNIVKLGGFIVLYALSFYIFSTYMNTFLRTVIGLSSVQSLTANMVALLFVTALTPLAGVISDRVGRRRMMQFAAVWHALFTIPAYMIVSKGASLEAAIFGMLIIGIGQVAASVVAVTLLSEMFPTDMRYTASSMCYNITFAIFGGTAPYLAIWLTAQTGSYLAPAFYVTVVAVLCFFWVTVLMPETANKPLRRYHTEPAHDAKPAVSMGKAGAS</sequence>
<comment type="subcellular location">
    <subcellularLocation>
        <location evidence="1">Cell membrane</location>
        <topology evidence="1">Multi-pass membrane protein</topology>
    </subcellularLocation>
</comment>
<feature type="domain" description="Major facilitator superfamily (MFS) profile" evidence="10">
    <location>
        <begin position="21"/>
        <end position="432"/>
    </location>
</feature>
<dbReference type="InterPro" id="IPR011701">
    <property type="entry name" value="MFS"/>
</dbReference>
<dbReference type="Pfam" id="PF07690">
    <property type="entry name" value="MFS_1"/>
    <property type="match status" value="1"/>
</dbReference>
<dbReference type="AlphaFoldDB" id="A0A2U2BL30"/>
<evidence type="ECO:0000313" key="12">
    <source>
        <dbReference type="Proteomes" id="UP000245216"/>
    </source>
</evidence>
<dbReference type="FunFam" id="1.20.1250.20:FF:000001">
    <property type="entry name" value="Dicarboxylate MFS transporter"/>
    <property type="match status" value="1"/>
</dbReference>
<evidence type="ECO:0000256" key="1">
    <source>
        <dbReference type="ARBA" id="ARBA00004651"/>
    </source>
</evidence>
<dbReference type="PROSITE" id="PS50850">
    <property type="entry name" value="MFS"/>
    <property type="match status" value="1"/>
</dbReference>
<feature type="transmembrane region" description="Helical" evidence="9">
    <location>
        <begin position="317"/>
        <end position="337"/>
    </location>
</feature>
<dbReference type="PANTHER" id="PTHR43528">
    <property type="entry name" value="ALPHA-KETOGLUTARATE PERMEASE"/>
    <property type="match status" value="1"/>
</dbReference>
<comment type="caution">
    <text evidence="11">The sequence shown here is derived from an EMBL/GenBank/DDBJ whole genome shotgun (WGS) entry which is preliminary data.</text>
</comment>
<feature type="transmembrane region" description="Helical" evidence="9">
    <location>
        <begin position="406"/>
        <end position="428"/>
    </location>
</feature>
<feature type="transmembrane region" description="Helical" evidence="9">
    <location>
        <begin position="93"/>
        <end position="111"/>
    </location>
</feature>
<organism evidence="11 12">
    <name type="scientific">Alcaligenes faecalis</name>
    <dbReference type="NCBI Taxonomy" id="511"/>
    <lineage>
        <taxon>Bacteria</taxon>
        <taxon>Pseudomonadati</taxon>
        <taxon>Pseudomonadota</taxon>
        <taxon>Betaproteobacteria</taxon>
        <taxon>Burkholderiales</taxon>
        <taxon>Alcaligenaceae</taxon>
        <taxon>Alcaligenes</taxon>
    </lineage>
</organism>
<evidence type="ECO:0000256" key="7">
    <source>
        <dbReference type="ARBA" id="ARBA00022989"/>
    </source>
</evidence>
<reference evidence="11 12" key="2">
    <citation type="submission" date="2018-05" db="EMBL/GenBank/DDBJ databases">
        <authorList>
            <person name="Lanie J.A."/>
            <person name="Ng W.-L."/>
            <person name="Kazmierczak K.M."/>
            <person name="Andrzejewski T.M."/>
            <person name="Davidsen T.M."/>
            <person name="Wayne K.J."/>
            <person name="Tettelin H."/>
            <person name="Glass J.I."/>
            <person name="Rusch D."/>
            <person name="Podicherti R."/>
            <person name="Tsui H.-C.T."/>
            <person name="Winkler M.E."/>
        </authorList>
    </citation>
    <scope>NUCLEOTIDE SEQUENCE [LARGE SCALE GENOMIC DNA]</scope>
    <source>
        <strain evidence="11 12">YBY</strain>
    </source>
</reference>
<dbReference type="Proteomes" id="UP000245216">
    <property type="component" value="Unassembled WGS sequence"/>
</dbReference>
<keyword evidence="6" id="KW-0769">Symport</keyword>
<feature type="transmembrane region" description="Helical" evidence="9">
    <location>
        <begin position="343"/>
        <end position="368"/>
    </location>
</feature>
<keyword evidence="7 9" id="KW-1133">Transmembrane helix</keyword>
<evidence type="ECO:0000256" key="6">
    <source>
        <dbReference type="ARBA" id="ARBA00022847"/>
    </source>
</evidence>
<dbReference type="Gene3D" id="1.20.1250.20">
    <property type="entry name" value="MFS general substrate transporter like domains"/>
    <property type="match status" value="2"/>
</dbReference>
<feature type="transmembrane region" description="Helical" evidence="9">
    <location>
        <begin position="285"/>
        <end position="305"/>
    </location>
</feature>
<dbReference type="InterPro" id="IPR051084">
    <property type="entry name" value="H+-coupled_symporters"/>
</dbReference>
<name>A0A2U2BL30_ALCFA</name>
<protein>
    <submittedName>
        <fullName evidence="11">MFS transporter</fullName>
    </submittedName>
</protein>
<dbReference type="PANTHER" id="PTHR43528:SF1">
    <property type="entry name" value="ALPHA-KETOGLUTARATE PERMEASE"/>
    <property type="match status" value="1"/>
</dbReference>
<feature type="transmembrane region" description="Helical" evidence="9">
    <location>
        <begin position="159"/>
        <end position="187"/>
    </location>
</feature>
<dbReference type="SUPFAM" id="SSF103473">
    <property type="entry name" value="MFS general substrate transporter"/>
    <property type="match status" value="1"/>
</dbReference>
<dbReference type="RefSeq" id="WP_109088825.1">
    <property type="nucleotide sequence ID" value="NZ_QEXO01000002.1"/>
</dbReference>